<keyword evidence="1 3" id="KW-0378">Hydrolase</keyword>
<keyword evidence="3" id="KW-0472">Membrane</keyword>
<evidence type="ECO:0000313" key="3">
    <source>
        <dbReference type="EMBL" id="AFU98001.1"/>
    </source>
</evidence>
<name>K4KG99_SIMAS</name>
<keyword evidence="2" id="KW-0732">Signal</keyword>
<dbReference type="HOGENOM" id="CLU_420258_0_0_6"/>
<keyword evidence="3" id="KW-0812">Transmembrane</keyword>
<keyword evidence="3" id="KW-0449">Lipoprotein</keyword>
<dbReference type="GO" id="GO:0005615">
    <property type="term" value="C:extracellular space"/>
    <property type="evidence" value="ECO:0007669"/>
    <property type="project" value="InterPro"/>
</dbReference>
<dbReference type="EMBL" id="CP003746">
    <property type="protein sequence ID" value="AFU98001.1"/>
    <property type="molecule type" value="Genomic_DNA"/>
</dbReference>
<proteinExistence type="predicted"/>
<dbReference type="ESTHER" id="simas-k4kg99">
    <property type="family name" value="OHBut_olig_hydro_put"/>
</dbReference>
<feature type="signal peptide" evidence="2">
    <location>
        <begin position="1"/>
        <end position="15"/>
    </location>
</feature>
<dbReference type="RefSeq" id="WP_015046174.1">
    <property type="nucleotide sequence ID" value="NC_018868.3"/>
</dbReference>
<keyword evidence="4" id="KW-1185">Reference proteome</keyword>
<sequence>MHRIISCLIFPLALAGCLESLNPANLQPAELTKPPFMVDDPYALHTDGSTNDLVSAGLGLAGLRAPMPALTPDSTESLRRHAIHQNFNALLAMKEQDGYGTLYATHMATGGPVAGTEYRLPVRYSDHAIAAILMLQVPASFNAQSPCIVATASSGSRGIYGAAGVVGAWALHQGCAVVTTDKGTGTGFHLLGENMASHWLGAALPANTEHHRELHYAEDIAALSPFNEKNPHRIATRHAHSGRVPEKDWGRFVLQAIQFGFYQLNQHHRPSEQPDFSFLRNNTTVLAAAISNGGAAVLAAAEQDDGGWIDGVVVSEPNVFLPGGTQYLHGNQTQNVNSLLTTAARTALLAPCAALAEDLPSPLAAYQLPLFQAHFKQRCADLKKDGLITGDSVADQAQDALARLQADGLNERALPLLTTSSAIHLWEAILVNYTNNFTRARVENALCGLSYAYTDSTGNPTAMPPEKHERLFGNSGIPPVDGISIVNNRNQKALAFSVNNALQPDLAYDSIRCLSEQIQSATLRQTEADIALTGALKGLPTLVVQGGADNLIQPAHHARAYAVLNQRQEPNKSQLRYIEVKQGQHFDAFLNLPPLRPYFVPLHPYFEQAMDAMLAHLRDQAPLPPSQLIDAPPAKDPVAPLVSLPSIAFNAETIAASPQHQALLITGGGITEK</sequence>
<dbReference type="Pfam" id="PF10605">
    <property type="entry name" value="3HBOH"/>
    <property type="match status" value="1"/>
</dbReference>
<dbReference type="AlphaFoldDB" id="K4KG99"/>
<dbReference type="Proteomes" id="UP000000466">
    <property type="component" value="Chromosome"/>
</dbReference>
<dbReference type="Gene3D" id="3.40.50.1820">
    <property type="entry name" value="alpha/beta hydrolase"/>
    <property type="match status" value="1"/>
</dbReference>
<dbReference type="PROSITE" id="PS51257">
    <property type="entry name" value="PROKAR_LIPOPROTEIN"/>
    <property type="match status" value="1"/>
</dbReference>
<reference evidence="3 4" key="1">
    <citation type="journal article" date="2013" name="Genome Announc.">
        <title>Complete genome sequence of Simiduia agarivorans SA1(T), a marine bacterium able to degrade a variety of polysaccharides.</title>
        <authorList>
            <person name="Lin S.Y."/>
            <person name="Shieh W.Y."/>
            <person name="Chen J.S."/>
            <person name="Tang S.L."/>
        </authorList>
    </citation>
    <scope>NUCLEOTIDE SEQUENCE [LARGE SCALE GENOMIC DNA]</scope>
    <source>
        <strain evidence="4">DSM 21679 / JCM 13881 / BCRC 17597 / SA1</strain>
    </source>
</reference>
<dbReference type="InterPro" id="IPR029058">
    <property type="entry name" value="AB_hydrolase_fold"/>
</dbReference>
<dbReference type="SUPFAM" id="SSF53474">
    <property type="entry name" value="alpha/beta-Hydrolases"/>
    <property type="match status" value="1"/>
</dbReference>
<feature type="chain" id="PRO_5012926468" evidence="2">
    <location>
        <begin position="16"/>
        <end position="673"/>
    </location>
</feature>
<dbReference type="KEGG" id="saga:M5M_03960"/>
<protein>
    <submittedName>
        <fullName evidence="3">D--3-hydroxybutyrate oligomer hydrolase lipoprotein transmembrane</fullName>
    </submittedName>
</protein>
<evidence type="ECO:0000256" key="1">
    <source>
        <dbReference type="ARBA" id="ARBA00022801"/>
    </source>
</evidence>
<dbReference type="eggNOG" id="ENOG502Z8QU">
    <property type="taxonomic scope" value="Bacteria"/>
</dbReference>
<dbReference type="InterPro" id="IPR016582">
    <property type="entry name" value="OHBut_olig_hydro_put"/>
</dbReference>
<evidence type="ECO:0000313" key="4">
    <source>
        <dbReference type="Proteomes" id="UP000000466"/>
    </source>
</evidence>
<gene>
    <name evidence="3" type="ordered locus">M5M_03960</name>
</gene>
<evidence type="ECO:0000256" key="2">
    <source>
        <dbReference type="SAM" id="SignalP"/>
    </source>
</evidence>
<dbReference type="GO" id="GO:0047989">
    <property type="term" value="F:hydroxybutyrate-dimer hydrolase activity"/>
    <property type="evidence" value="ECO:0007669"/>
    <property type="project" value="InterPro"/>
</dbReference>
<organism evidence="3 4">
    <name type="scientific">Simiduia agarivorans (strain DSM 21679 / JCM 13881 / BCRC 17597 / SA1)</name>
    <dbReference type="NCBI Taxonomy" id="1117647"/>
    <lineage>
        <taxon>Bacteria</taxon>
        <taxon>Pseudomonadati</taxon>
        <taxon>Pseudomonadota</taxon>
        <taxon>Gammaproteobacteria</taxon>
        <taxon>Cellvibrionales</taxon>
        <taxon>Cellvibrionaceae</taxon>
        <taxon>Simiduia</taxon>
    </lineage>
</organism>
<dbReference type="GO" id="GO:0019605">
    <property type="term" value="P:butyrate metabolic process"/>
    <property type="evidence" value="ECO:0007669"/>
    <property type="project" value="InterPro"/>
</dbReference>
<dbReference type="STRING" id="1117647.M5M_03960"/>
<dbReference type="OrthoDB" id="4294477at2"/>
<accession>K4KG99</accession>